<gene>
    <name evidence="1" type="ORF">Faunusvirus13_15</name>
</gene>
<name>A0A3G4ZWX9_9VIRU</name>
<dbReference type="EMBL" id="MK072144">
    <property type="protein sequence ID" value="AYV79422.1"/>
    <property type="molecule type" value="Genomic_DNA"/>
</dbReference>
<organism evidence="1">
    <name type="scientific">Faunusvirus sp</name>
    <dbReference type="NCBI Taxonomy" id="2487766"/>
    <lineage>
        <taxon>Viruses</taxon>
        <taxon>Varidnaviria</taxon>
        <taxon>Bamfordvirae</taxon>
        <taxon>Nucleocytoviricota</taxon>
        <taxon>Megaviricetes</taxon>
        <taxon>Imitervirales</taxon>
        <taxon>Mimiviridae</taxon>
    </lineage>
</organism>
<accession>A0A3G4ZWX9</accession>
<evidence type="ECO:0000313" key="1">
    <source>
        <dbReference type="EMBL" id="AYV79422.1"/>
    </source>
</evidence>
<proteinExistence type="predicted"/>
<sequence>MLSKIIGAFVAKFDSKIHSVYDDERTAWRSLAKSTLDQINIEISSLDDDVKTLYSKIHSKLSDVYKDDYILKSKYDDILSTVQSGELSTYEVINIWDDYYKLFFNGATSRYCEFDDMDSCVRTSICFQKLFIPIFFKWSNKNTTDFDEDINDFNKLTSKYLSFQKKSPDYSKYRFELNHNIVNEQNKILKDMLEYVVQYTNKYEQYSYYDKIVKNYLVKYETTAC</sequence>
<protein>
    <submittedName>
        <fullName evidence="1">Uncharacterized protein</fullName>
    </submittedName>
</protein>
<reference evidence="1" key="1">
    <citation type="submission" date="2018-10" db="EMBL/GenBank/DDBJ databases">
        <title>Hidden diversity of soil giant viruses.</title>
        <authorList>
            <person name="Schulz F."/>
            <person name="Alteio L."/>
            <person name="Goudeau D."/>
            <person name="Ryan E.M."/>
            <person name="Malmstrom R.R."/>
            <person name="Blanchard J."/>
            <person name="Woyke T."/>
        </authorList>
    </citation>
    <scope>NUCLEOTIDE SEQUENCE</scope>
    <source>
        <strain evidence="1">FNV1</strain>
    </source>
</reference>